<dbReference type="EMBL" id="SZYD01000002">
    <property type="protein sequence ID" value="KAD7117305.1"/>
    <property type="molecule type" value="Genomic_DNA"/>
</dbReference>
<dbReference type="Gene3D" id="3.40.395.10">
    <property type="entry name" value="Adenoviral Proteinase, Chain A"/>
    <property type="match status" value="1"/>
</dbReference>
<gene>
    <name evidence="1" type="ORF">E3N88_04573</name>
</gene>
<dbReference type="AlphaFoldDB" id="A0A5N6PUU3"/>
<accession>A0A5N6PUU3</accession>
<organism evidence="1 2">
    <name type="scientific">Mikania micrantha</name>
    <name type="common">bitter vine</name>
    <dbReference type="NCBI Taxonomy" id="192012"/>
    <lineage>
        <taxon>Eukaryota</taxon>
        <taxon>Viridiplantae</taxon>
        <taxon>Streptophyta</taxon>
        <taxon>Embryophyta</taxon>
        <taxon>Tracheophyta</taxon>
        <taxon>Spermatophyta</taxon>
        <taxon>Magnoliopsida</taxon>
        <taxon>eudicotyledons</taxon>
        <taxon>Gunneridae</taxon>
        <taxon>Pentapetalae</taxon>
        <taxon>asterids</taxon>
        <taxon>campanulids</taxon>
        <taxon>Asterales</taxon>
        <taxon>Asteraceae</taxon>
        <taxon>Asteroideae</taxon>
        <taxon>Heliantheae alliance</taxon>
        <taxon>Eupatorieae</taxon>
        <taxon>Mikania</taxon>
    </lineage>
</organism>
<reference evidence="1 2" key="1">
    <citation type="submission" date="2019-05" db="EMBL/GenBank/DDBJ databases">
        <title>Mikania micrantha, genome provides insights into the molecular mechanism of rapid growth.</title>
        <authorList>
            <person name="Liu B."/>
        </authorList>
    </citation>
    <scope>NUCLEOTIDE SEQUENCE [LARGE SCALE GENOMIC DNA]</scope>
    <source>
        <strain evidence="1">NLD-2019</strain>
        <tissue evidence="1">Leaf</tissue>
    </source>
</reference>
<name>A0A5N6PUU3_9ASTR</name>
<evidence type="ECO:0000313" key="2">
    <source>
        <dbReference type="Proteomes" id="UP000326396"/>
    </source>
</evidence>
<comment type="caution">
    <text evidence="1">The sequence shown here is derived from an EMBL/GenBank/DDBJ whole genome shotgun (WGS) entry which is preliminary data.</text>
</comment>
<proteinExistence type="predicted"/>
<dbReference type="OrthoDB" id="1750446at2759"/>
<keyword evidence="2" id="KW-1185">Reference proteome</keyword>
<sequence>MASAAETGQKKLLSAAKEVIFETSNEAITEAGFFKTLLPGTRIYGEIIDCWASVLNEEEKLRSPDSPYRLFCGHRVFLKWMFTTPKTDESIRLVALMKMMFEAIGRIENTRDLKSYDIVIIRILENDHFYVMAFDLKNPGIYLVDNMDKDETVISIKDHQDYYKKDTPYKLKHMFVNYLEKFQHVKADKLSMQKVTRVDLEWATIGNIVDCGVFAMRHMEMFMGSNRKTFDCGFKASEK</sequence>
<dbReference type="InterPro" id="IPR038765">
    <property type="entry name" value="Papain-like_cys_pep_sf"/>
</dbReference>
<evidence type="ECO:0000313" key="1">
    <source>
        <dbReference type="EMBL" id="KAD7117305.1"/>
    </source>
</evidence>
<protein>
    <submittedName>
        <fullName evidence="1">Uncharacterized protein</fullName>
    </submittedName>
</protein>
<dbReference type="Proteomes" id="UP000326396">
    <property type="component" value="Linkage Group LG10"/>
</dbReference>
<dbReference type="SUPFAM" id="SSF54001">
    <property type="entry name" value="Cysteine proteinases"/>
    <property type="match status" value="1"/>
</dbReference>